<evidence type="ECO:0008006" key="4">
    <source>
        <dbReference type="Google" id="ProtNLM"/>
    </source>
</evidence>
<feature type="region of interest" description="Disordered" evidence="1">
    <location>
        <begin position="40"/>
        <end position="159"/>
    </location>
</feature>
<feature type="compositionally biased region" description="Low complexity" evidence="1">
    <location>
        <begin position="78"/>
        <end position="106"/>
    </location>
</feature>
<gene>
    <name evidence="2" type="ORF">NSPWAT_0316</name>
</gene>
<feature type="region of interest" description="Disordered" evidence="1">
    <location>
        <begin position="1"/>
        <end position="23"/>
    </location>
</feature>
<protein>
    <recommendedName>
        <fullName evidence="4">Rho termination factor N-terminal domain-containing protein</fullName>
    </recommendedName>
</protein>
<organism evidence="2 3">
    <name type="scientific">Nitrospina watsonii</name>
    <dbReference type="NCBI Taxonomy" id="1323948"/>
    <lineage>
        <taxon>Bacteria</taxon>
        <taxon>Pseudomonadati</taxon>
        <taxon>Nitrospinota/Tectimicrobiota group</taxon>
        <taxon>Nitrospinota</taxon>
        <taxon>Nitrospinia</taxon>
        <taxon>Nitrospinales</taxon>
        <taxon>Nitrospinaceae</taxon>
        <taxon>Nitrospina</taxon>
    </lineage>
</organism>
<dbReference type="Proteomes" id="UP001157733">
    <property type="component" value="Chromosome"/>
</dbReference>
<dbReference type="EMBL" id="OX336137">
    <property type="protein sequence ID" value="CAI2717175.1"/>
    <property type="molecule type" value="Genomic_DNA"/>
</dbReference>
<accession>A0ABM9HAN2</accession>
<dbReference type="InterPro" id="IPR036269">
    <property type="entry name" value="Rho_N_sf"/>
</dbReference>
<feature type="region of interest" description="Disordered" evidence="1">
    <location>
        <begin position="319"/>
        <end position="364"/>
    </location>
</feature>
<evidence type="ECO:0000256" key="1">
    <source>
        <dbReference type="SAM" id="MobiDB-lite"/>
    </source>
</evidence>
<name>A0ABM9HAN2_9BACT</name>
<dbReference type="RefSeq" id="WP_282010134.1">
    <property type="nucleotide sequence ID" value="NZ_OX336137.1"/>
</dbReference>
<feature type="compositionally biased region" description="Polar residues" evidence="1">
    <location>
        <begin position="1"/>
        <end position="15"/>
    </location>
</feature>
<proteinExistence type="predicted"/>
<reference evidence="2 3" key="1">
    <citation type="submission" date="2022-09" db="EMBL/GenBank/DDBJ databases">
        <authorList>
            <person name="Kop L."/>
        </authorList>
    </citation>
    <scope>NUCLEOTIDE SEQUENCE [LARGE SCALE GENOMIC DNA]</scope>
    <source>
        <strain evidence="2 3">347</strain>
    </source>
</reference>
<sequence length="364" mass="39905">MKPSELSSMTRQQLQDLAKRKKIPVTSNLRKEELVSKVGRALRKRDKEKAAAKQAKAVKKATVKTSGASPRSVGKSTAAGKPKAGARPAAASKKTKATPQAKTQPQSARAQTGTPGQKAPKKTAAKKALEAKKKAARKARVARTETYRRSTAKTRVPPPTKVDAELASKYILGPAPIHDESEREVRMDLPAGYGDHRLVMMVRDPYWVHCYWELQPQYIEDALKALDRSIQEVHWVLRMYSGAGRDHFFDTEISQSGRSHYVHLAPPGATFTAEIGVRDGQGHYATVVRSNSVTLPRDRPSSNMDEQWMLSDEELHHHYAGVESSYPEGAGPLAETRSSEGQPQQPSAGPGGASEYRPPSSSKK</sequence>
<evidence type="ECO:0000313" key="3">
    <source>
        <dbReference type="Proteomes" id="UP001157733"/>
    </source>
</evidence>
<evidence type="ECO:0000313" key="2">
    <source>
        <dbReference type="EMBL" id="CAI2717175.1"/>
    </source>
</evidence>
<dbReference type="InterPro" id="IPR032585">
    <property type="entry name" value="DUF4912"/>
</dbReference>
<dbReference type="SUPFAM" id="SSF68912">
    <property type="entry name" value="Rho N-terminal domain-like"/>
    <property type="match status" value="1"/>
</dbReference>
<dbReference type="Gene3D" id="1.10.720.10">
    <property type="match status" value="1"/>
</dbReference>
<dbReference type="Pfam" id="PF16258">
    <property type="entry name" value="DUF4912"/>
    <property type="match status" value="1"/>
</dbReference>
<keyword evidence="3" id="KW-1185">Reference proteome</keyword>
<feature type="compositionally biased region" description="Low complexity" evidence="1">
    <location>
        <begin position="339"/>
        <end position="348"/>
    </location>
</feature>